<accession>A0ABU9TR05</accession>
<feature type="compositionally biased region" description="Polar residues" evidence="1">
    <location>
        <begin position="1"/>
        <end position="16"/>
    </location>
</feature>
<evidence type="ECO:0000256" key="1">
    <source>
        <dbReference type="SAM" id="MobiDB-lite"/>
    </source>
</evidence>
<dbReference type="EMBL" id="JBBMRA010000005">
    <property type="protein sequence ID" value="MEM5536150.1"/>
    <property type="molecule type" value="Genomic_DNA"/>
</dbReference>
<reference evidence="2 3" key="1">
    <citation type="submission" date="2024-03" db="EMBL/GenBank/DDBJ databases">
        <title>Community enrichment and isolation of bacterial strains for fucoidan degradation.</title>
        <authorList>
            <person name="Sichert A."/>
        </authorList>
    </citation>
    <scope>NUCLEOTIDE SEQUENCE [LARGE SCALE GENOMIC DNA]</scope>
    <source>
        <strain evidence="2 3">AS76</strain>
    </source>
</reference>
<feature type="region of interest" description="Disordered" evidence="1">
    <location>
        <begin position="1"/>
        <end position="49"/>
    </location>
</feature>
<dbReference type="Proteomes" id="UP001449225">
    <property type="component" value="Unassembled WGS sequence"/>
</dbReference>
<sequence length="90" mass="10591">MTGPLNKQSPKPSSLSPIKRGRKPMFSESMSASERKAKQRREQDARIMDLPASEWTESDCLRIMTTKRFQPFYEFAWRRIGQIKHYPSQD</sequence>
<comment type="caution">
    <text evidence="2">The sequence shown here is derived from an EMBL/GenBank/DDBJ whole genome shotgun (WGS) entry which is preliminary data.</text>
</comment>
<organism evidence="2 3">
    <name type="scientific">Neptuniibacter pectenicola</name>
    <dbReference type="NCBI Taxonomy" id="1806669"/>
    <lineage>
        <taxon>Bacteria</taxon>
        <taxon>Pseudomonadati</taxon>
        <taxon>Pseudomonadota</taxon>
        <taxon>Gammaproteobacteria</taxon>
        <taxon>Oceanospirillales</taxon>
        <taxon>Oceanospirillaceae</taxon>
        <taxon>Neptuniibacter</taxon>
    </lineage>
</organism>
<proteinExistence type="predicted"/>
<dbReference type="RefSeq" id="WP_342854137.1">
    <property type="nucleotide sequence ID" value="NZ_JBBMRA010000005.1"/>
</dbReference>
<evidence type="ECO:0000313" key="3">
    <source>
        <dbReference type="Proteomes" id="UP001449225"/>
    </source>
</evidence>
<keyword evidence="3" id="KW-1185">Reference proteome</keyword>
<feature type="compositionally biased region" description="Basic and acidic residues" evidence="1">
    <location>
        <begin position="33"/>
        <end position="47"/>
    </location>
</feature>
<gene>
    <name evidence="2" type="ORF">WNY58_07065</name>
</gene>
<name>A0ABU9TR05_9GAMM</name>
<protein>
    <submittedName>
        <fullName evidence="2">Uncharacterized protein</fullName>
    </submittedName>
</protein>
<evidence type="ECO:0000313" key="2">
    <source>
        <dbReference type="EMBL" id="MEM5536150.1"/>
    </source>
</evidence>